<accession>A0A7Y7W8S0</accession>
<comment type="caution">
    <text evidence="1">The sequence shown here is derived from an EMBL/GenBank/DDBJ whole genome shotgun (WGS) entry which is preliminary data.</text>
</comment>
<dbReference type="Proteomes" id="UP000582981">
    <property type="component" value="Unassembled WGS sequence"/>
</dbReference>
<dbReference type="AlphaFoldDB" id="A0A7Y7W8S0"/>
<evidence type="ECO:0000313" key="1">
    <source>
        <dbReference type="EMBL" id="NWB44860.1"/>
    </source>
</evidence>
<organism evidence="1 2">
    <name type="scientific">Pseudomonas gingeri</name>
    <dbReference type="NCBI Taxonomy" id="117681"/>
    <lineage>
        <taxon>Bacteria</taxon>
        <taxon>Pseudomonadati</taxon>
        <taxon>Pseudomonadota</taxon>
        <taxon>Gammaproteobacteria</taxon>
        <taxon>Pseudomonadales</taxon>
        <taxon>Pseudomonadaceae</taxon>
        <taxon>Pseudomonas</taxon>
    </lineage>
</organism>
<dbReference type="EMBL" id="JACAPU010000001">
    <property type="protein sequence ID" value="NWB44860.1"/>
    <property type="molecule type" value="Genomic_DNA"/>
</dbReference>
<gene>
    <name evidence="1" type="ORF">HX829_00005</name>
</gene>
<feature type="non-terminal residue" evidence="1">
    <location>
        <position position="292"/>
    </location>
</feature>
<evidence type="ECO:0008006" key="3">
    <source>
        <dbReference type="Google" id="ProtNLM"/>
    </source>
</evidence>
<reference evidence="1 2" key="1">
    <citation type="submission" date="2020-04" db="EMBL/GenBank/DDBJ databases">
        <title>Molecular characterization of pseudomonads from Agaricus bisporus reveal novel blotch 2 pathogens in Western Europe.</title>
        <authorList>
            <person name="Taparia T."/>
            <person name="Krijger M."/>
            <person name="Haynes E."/>
            <person name="Elpinstone J.G."/>
            <person name="Noble R."/>
            <person name="Van Der Wolf J."/>
        </authorList>
    </citation>
    <scope>NUCLEOTIDE SEQUENCE [LARGE SCALE GENOMIC DNA]</scope>
    <source>
        <strain evidence="1 2">F1001</strain>
    </source>
</reference>
<evidence type="ECO:0000313" key="2">
    <source>
        <dbReference type="Proteomes" id="UP000582981"/>
    </source>
</evidence>
<protein>
    <recommendedName>
        <fullName evidence="3">TniQ protein</fullName>
    </recommendedName>
</protein>
<sequence length="292" mass="32548">MKIFTPLPGEYVASALQRGNEILGIKAVSCHDFRIKPIPRKGYGRTGLGEKSEYRAHGEFQFPSFFSKANITDEILNNHTLHPLNAALGRSTMSTITTPALWGKICRDCVFEDFNNHGTAYIHRSHVHTSVKVCSIHGSILLHTCPTCSTPISKHNITKLGFCSQKYNGSTSLSISTNHLYSVFIADLLNYKGPTIKPHEAEWVAARSFYLNYSKEIELDEDFLAKIVKRTLDAHNVTSTRGKLSDSSLAMKAFLGCETAERYLDLVTNEASSKLLEKEVNELRHSESPLVS</sequence>
<proteinExistence type="predicted"/>
<name>A0A7Y7W8S0_9PSED</name>